<dbReference type="Pfam" id="PF00126">
    <property type="entry name" value="HTH_1"/>
    <property type="match status" value="1"/>
</dbReference>
<accession>A0A848GU13</accession>
<evidence type="ECO:0000256" key="4">
    <source>
        <dbReference type="ARBA" id="ARBA00023163"/>
    </source>
</evidence>
<comment type="caution">
    <text evidence="6">The sequence shown here is derived from an EMBL/GenBank/DDBJ whole genome shotgun (WGS) entry which is preliminary data.</text>
</comment>
<dbReference type="GO" id="GO:0003700">
    <property type="term" value="F:DNA-binding transcription factor activity"/>
    <property type="evidence" value="ECO:0007669"/>
    <property type="project" value="InterPro"/>
</dbReference>
<keyword evidence="3" id="KW-0238">DNA-binding</keyword>
<dbReference type="SUPFAM" id="SSF46785">
    <property type="entry name" value="Winged helix' DNA-binding domain"/>
    <property type="match status" value="1"/>
</dbReference>
<dbReference type="InterPro" id="IPR036390">
    <property type="entry name" value="WH_DNA-bd_sf"/>
</dbReference>
<dbReference type="PANTHER" id="PTHR30346">
    <property type="entry name" value="TRANSCRIPTIONAL DUAL REGULATOR HCAR-RELATED"/>
    <property type="match status" value="1"/>
</dbReference>
<dbReference type="Gene3D" id="1.10.10.10">
    <property type="entry name" value="Winged helix-like DNA-binding domain superfamily/Winged helix DNA-binding domain"/>
    <property type="match status" value="1"/>
</dbReference>
<feature type="domain" description="HTH lysR-type" evidence="5">
    <location>
        <begin position="17"/>
        <end position="72"/>
    </location>
</feature>
<dbReference type="PANTHER" id="PTHR30346:SF9">
    <property type="entry name" value="LYSR FAMILY TRANSCRIPTIONAL REGULATOR"/>
    <property type="match status" value="1"/>
</dbReference>
<organism evidence="6 7">
    <name type="scientific">Ramlibacter agri</name>
    <dbReference type="NCBI Taxonomy" id="2728837"/>
    <lineage>
        <taxon>Bacteria</taxon>
        <taxon>Pseudomonadati</taxon>
        <taxon>Pseudomonadota</taxon>
        <taxon>Betaproteobacteria</taxon>
        <taxon>Burkholderiales</taxon>
        <taxon>Comamonadaceae</taxon>
        <taxon>Ramlibacter</taxon>
    </lineage>
</organism>
<keyword evidence="7" id="KW-1185">Reference proteome</keyword>
<evidence type="ECO:0000259" key="5">
    <source>
        <dbReference type="PROSITE" id="PS50931"/>
    </source>
</evidence>
<dbReference type="RefSeq" id="WP_169416344.1">
    <property type="nucleotide sequence ID" value="NZ_JABBFX010000001.1"/>
</dbReference>
<proteinExistence type="inferred from homology"/>
<comment type="similarity">
    <text evidence="1">Belongs to the LysR transcriptional regulatory family.</text>
</comment>
<evidence type="ECO:0000313" key="6">
    <source>
        <dbReference type="EMBL" id="NML42115.1"/>
    </source>
</evidence>
<dbReference type="Pfam" id="PF03466">
    <property type="entry name" value="LysR_substrate"/>
    <property type="match status" value="1"/>
</dbReference>
<evidence type="ECO:0000256" key="1">
    <source>
        <dbReference type="ARBA" id="ARBA00009437"/>
    </source>
</evidence>
<gene>
    <name evidence="6" type="ORF">HHL11_00040</name>
</gene>
<dbReference type="PROSITE" id="PS50931">
    <property type="entry name" value="HTH_LYSR"/>
    <property type="match status" value="1"/>
</dbReference>
<dbReference type="GO" id="GO:0003677">
    <property type="term" value="F:DNA binding"/>
    <property type="evidence" value="ECO:0007669"/>
    <property type="project" value="UniProtKB-KW"/>
</dbReference>
<dbReference type="SUPFAM" id="SSF53850">
    <property type="entry name" value="Periplasmic binding protein-like II"/>
    <property type="match status" value="1"/>
</dbReference>
<reference evidence="6 7" key="1">
    <citation type="submission" date="2020-04" db="EMBL/GenBank/DDBJ databases">
        <title>Ramlibacter sp. G-1-2-2 isolated from soil.</title>
        <authorList>
            <person name="Dahal R.H."/>
        </authorList>
    </citation>
    <scope>NUCLEOTIDE SEQUENCE [LARGE SCALE GENOMIC DNA]</scope>
    <source>
        <strain evidence="6 7">G-1-2-2</strain>
    </source>
</reference>
<dbReference type="Proteomes" id="UP000541185">
    <property type="component" value="Unassembled WGS sequence"/>
</dbReference>
<dbReference type="InterPro" id="IPR036388">
    <property type="entry name" value="WH-like_DNA-bd_sf"/>
</dbReference>
<sequence>MSDPAVLFNRLLARGRLRHLHLLVALADAGSVQRAAAVVGMSQPAATQALVDLEELFDAALFERHARGVRLTSFGEAVVPVARNVLQALRSSTEAVAALRAGAQALLRLGCIPAAASSLLCRALPRLVAAQPGLRVELSEHNTDHLIPELAAGRLDAVLCRKQRSLPPDWRFELLLRDEPVVIAAPEHPLARQPKVPLAALAMQAWILPPRGMGVRDYHEELWAAHANPPPVYPLVTTALPVVLEAMRTTGAVTLLPRSMVGQLVEWGVVAVLDVALPVLPQAGLEGIGLLTTGEADPPALTALRAQLRALA</sequence>
<dbReference type="Gene3D" id="3.40.190.10">
    <property type="entry name" value="Periplasmic binding protein-like II"/>
    <property type="match status" value="2"/>
</dbReference>
<dbReference type="GO" id="GO:0032993">
    <property type="term" value="C:protein-DNA complex"/>
    <property type="evidence" value="ECO:0007669"/>
    <property type="project" value="TreeGrafter"/>
</dbReference>
<dbReference type="EMBL" id="JABBFX010000001">
    <property type="protein sequence ID" value="NML42115.1"/>
    <property type="molecule type" value="Genomic_DNA"/>
</dbReference>
<evidence type="ECO:0000313" key="7">
    <source>
        <dbReference type="Proteomes" id="UP000541185"/>
    </source>
</evidence>
<keyword evidence="2" id="KW-0805">Transcription regulation</keyword>
<evidence type="ECO:0000256" key="2">
    <source>
        <dbReference type="ARBA" id="ARBA00023015"/>
    </source>
</evidence>
<dbReference type="InterPro" id="IPR000847">
    <property type="entry name" value="LysR_HTH_N"/>
</dbReference>
<dbReference type="InterPro" id="IPR005119">
    <property type="entry name" value="LysR_subst-bd"/>
</dbReference>
<name>A0A848GU13_9BURK</name>
<evidence type="ECO:0000256" key="3">
    <source>
        <dbReference type="ARBA" id="ARBA00023125"/>
    </source>
</evidence>
<dbReference type="AlphaFoldDB" id="A0A848GU13"/>
<keyword evidence="4" id="KW-0804">Transcription</keyword>
<protein>
    <submittedName>
        <fullName evidence="6">LysR family transcriptional regulator</fullName>
    </submittedName>
</protein>